<dbReference type="GO" id="GO:0030425">
    <property type="term" value="C:dendrite"/>
    <property type="evidence" value="ECO:0007669"/>
    <property type="project" value="TreeGrafter"/>
</dbReference>
<dbReference type="AlphaFoldDB" id="A0A1V9XTY2"/>
<dbReference type="PANTHER" id="PTHR22998">
    <property type="entry name" value="SARM1"/>
    <property type="match status" value="1"/>
</dbReference>
<dbReference type="PANTHER" id="PTHR22998:SF1">
    <property type="entry name" value="NAD(+) HYDROLASE SARM1"/>
    <property type="match status" value="1"/>
</dbReference>
<keyword evidence="3" id="KW-0399">Innate immunity</keyword>
<dbReference type="Proteomes" id="UP000192247">
    <property type="component" value="Unassembled WGS sequence"/>
</dbReference>
<dbReference type="Pfam" id="PF07647">
    <property type="entry name" value="SAM_2"/>
    <property type="match status" value="2"/>
</dbReference>
<dbReference type="SUPFAM" id="SSF48371">
    <property type="entry name" value="ARM repeat"/>
    <property type="match status" value="1"/>
</dbReference>
<feature type="domain" description="SAM" evidence="8">
    <location>
        <begin position="165"/>
        <end position="218"/>
    </location>
</feature>
<dbReference type="GO" id="GO:0003953">
    <property type="term" value="F:NAD+ nucleosidase activity"/>
    <property type="evidence" value="ECO:0007669"/>
    <property type="project" value="InterPro"/>
</dbReference>
<evidence type="ECO:0000256" key="4">
    <source>
        <dbReference type="ARBA" id="ARBA00022737"/>
    </source>
</evidence>
<proteinExistence type="predicted"/>
<dbReference type="PROSITE" id="PS50105">
    <property type="entry name" value="SAM_DOMAIN"/>
    <property type="match status" value="2"/>
</dbReference>
<evidence type="ECO:0000256" key="2">
    <source>
        <dbReference type="ARBA" id="ARBA00022490"/>
    </source>
</evidence>
<dbReference type="Gene3D" id="1.10.150.50">
    <property type="entry name" value="Transcription Factor, Ets-1"/>
    <property type="match status" value="2"/>
</dbReference>
<dbReference type="EMBL" id="MNPL01004154">
    <property type="protein sequence ID" value="OQR76935.1"/>
    <property type="molecule type" value="Genomic_DNA"/>
</dbReference>
<organism evidence="9 10">
    <name type="scientific">Tropilaelaps mercedesae</name>
    <dbReference type="NCBI Taxonomy" id="418985"/>
    <lineage>
        <taxon>Eukaryota</taxon>
        <taxon>Metazoa</taxon>
        <taxon>Ecdysozoa</taxon>
        <taxon>Arthropoda</taxon>
        <taxon>Chelicerata</taxon>
        <taxon>Arachnida</taxon>
        <taxon>Acari</taxon>
        <taxon>Parasitiformes</taxon>
        <taxon>Mesostigmata</taxon>
        <taxon>Gamasina</taxon>
        <taxon>Dermanyssoidea</taxon>
        <taxon>Laelapidae</taxon>
        <taxon>Tropilaelaps</taxon>
    </lineage>
</organism>
<evidence type="ECO:0000259" key="8">
    <source>
        <dbReference type="PROSITE" id="PS50105"/>
    </source>
</evidence>
<evidence type="ECO:0000256" key="6">
    <source>
        <dbReference type="ARBA" id="ARBA00022859"/>
    </source>
</evidence>
<evidence type="ECO:0000256" key="3">
    <source>
        <dbReference type="ARBA" id="ARBA00022588"/>
    </source>
</evidence>
<comment type="caution">
    <text evidence="9">The sequence shown here is derived from an EMBL/GenBank/DDBJ whole genome shotgun (WGS) entry which is preliminary data.</text>
</comment>
<dbReference type="GO" id="GO:0045087">
    <property type="term" value="P:innate immune response"/>
    <property type="evidence" value="ECO:0007669"/>
    <property type="project" value="UniProtKB-KW"/>
</dbReference>
<dbReference type="InterPro" id="IPR039184">
    <property type="entry name" value="SARM1"/>
</dbReference>
<dbReference type="SUPFAM" id="SSF47769">
    <property type="entry name" value="SAM/Pointed domain"/>
    <property type="match status" value="2"/>
</dbReference>
<dbReference type="GO" id="GO:0034128">
    <property type="term" value="P:negative regulation of MyD88-independent toll-like receptor signaling pathway"/>
    <property type="evidence" value="ECO:0007669"/>
    <property type="project" value="InterPro"/>
</dbReference>
<keyword evidence="7" id="KW-0520">NAD</keyword>
<accession>A0A1V9XTY2</accession>
<keyword evidence="10" id="KW-1185">Reference proteome</keyword>
<keyword evidence="2" id="KW-0963">Cytoplasm</keyword>
<sequence length="363" mass="40605">MVDSRRAVPIWLFPLAFHNDDCITYWACLAISVLAANHEIEGVVRQSGTLGLVEPFCNARDPEVFARSSLAHVHGQSKDWLQRFVPVLSSRLKQACSLAAFHFAMEASIKRQQGNARIFAEIGAVDALKRVASSPNDIASKFAARALRIIGEKLPQALSQQVPLWREHDVQQWVKQIGFADCSQAFLDAKVDGDLLLQIDEAMLDKDIGINKQLLRKRHGSHHNAIIPTLFGTFVVALTYGKAQVKTLIMFLRELRKLKQMADYSSVDASNIAQVLSNIDAEFTQYTYGFLRSGVDTSALSRLTEDQLQNECGIDNSVHRRKILSYILMMYPCSNEVEAGEDSKKCIDAFISYRRSTGSQLAR</sequence>
<keyword evidence="6" id="KW-0391">Immunity</keyword>
<keyword evidence="5" id="KW-0378">Hydrolase</keyword>
<name>A0A1V9XTY2_9ACAR</name>
<dbReference type="SMART" id="SM00454">
    <property type="entry name" value="SAM"/>
    <property type="match status" value="2"/>
</dbReference>
<dbReference type="InParanoid" id="A0A1V9XTY2"/>
<dbReference type="GO" id="GO:0005737">
    <property type="term" value="C:cytoplasm"/>
    <property type="evidence" value="ECO:0007669"/>
    <property type="project" value="UniProtKB-SubCell"/>
</dbReference>
<dbReference type="GO" id="GO:0035591">
    <property type="term" value="F:signaling adaptor activity"/>
    <property type="evidence" value="ECO:0007669"/>
    <property type="project" value="InterPro"/>
</dbReference>
<protein>
    <submittedName>
        <fullName evidence="9">Sterile alpha and TIR motif-containing protein 1-like</fullName>
    </submittedName>
</protein>
<comment type="subcellular location">
    <subcellularLocation>
        <location evidence="1">Cytoplasm</location>
    </subcellularLocation>
</comment>
<evidence type="ECO:0000256" key="1">
    <source>
        <dbReference type="ARBA" id="ARBA00004496"/>
    </source>
</evidence>
<dbReference type="Gene3D" id="1.25.10.10">
    <property type="entry name" value="Leucine-rich Repeat Variant"/>
    <property type="match status" value="1"/>
</dbReference>
<evidence type="ECO:0000256" key="7">
    <source>
        <dbReference type="ARBA" id="ARBA00023027"/>
    </source>
</evidence>
<dbReference type="InterPro" id="IPR013761">
    <property type="entry name" value="SAM/pointed_sf"/>
</dbReference>
<evidence type="ECO:0000256" key="5">
    <source>
        <dbReference type="ARBA" id="ARBA00022801"/>
    </source>
</evidence>
<dbReference type="STRING" id="418985.A0A1V9XTY2"/>
<gene>
    <name evidence="9" type="ORF">BIW11_07453</name>
</gene>
<reference evidence="9 10" key="1">
    <citation type="journal article" date="2017" name="Gigascience">
        <title>Draft genome of the honey bee ectoparasitic mite, Tropilaelaps mercedesae, is shaped by the parasitic life history.</title>
        <authorList>
            <person name="Dong X."/>
            <person name="Armstrong S.D."/>
            <person name="Xia D."/>
            <person name="Makepeace B.L."/>
            <person name="Darby A.C."/>
            <person name="Kadowaki T."/>
        </authorList>
    </citation>
    <scope>NUCLEOTIDE SEQUENCE [LARGE SCALE GENOMIC DNA]</scope>
    <source>
        <strain evidence="9">Wuxi-XJTLU</strain>
    </source>
</reference>
<feature type="domain" description="SAM" evidence="8">
    <location>
        <begin position="267"/>
        <end position="333"/>
    </location>
</feature>
<dbReference type="GO" id="GO:0048678">
    <property type="term" value="P:response to axon injury"/>
    <property type="evidence" value="ECO:0007669"/>
    <property type="project" value="InterPro"/>
</dbReference>
<dbReference type="InterPro" id="IPR011989">
    <property type="entry name" value="ARM-like"/>
</dbReference>
<evidence type="ECO:0000313" key="10">
    <source>
        <dbReference type="Proteomes" id="UP000192247"/>
    </source>
</evidence>
<dbReference type="InterPro" id="IPR016024">
    <property type="entry name" value="ARM-type_fold"/>
</dbReference>
<keyword evidence="4" id="KW-0677">Repeat</keyword>
<dbReference type="OrthoDB" id="202764at2759"/>
<evidence type="ECO:0000313" key="9">
    <source>
        <dbReference type="EMBL" id="OQR76935.1"/>
    </source>
</evidence>
<dbReference type="InterPro" id="IPR001660">
    <property type="entry name" value="SAM"/>
</dbReference>